<reference evidence="2 3" key="1">
    <citation type="submission" date="2019-09" db="EMBL/GenBank/DDBJ databases">
        <title>Phylogeny of genus Pseudoclavibacter and closely related genus.</title>
        <authorList>
            <person name="Li Y."/>
        </authorList>
    </citation>
    <scope>NUCLEOTIDE SEQUENCE [LARGE SCALE GENOMIC DNA]</scope>
    <source>
        <strain evidence="2 3">THG-MD12</strain>
    </source>
</reference>
<protein>
    <submittedName>
        <fullName evidence="2">Uncharacterized protein</fullName>
    </submittedName>
</protein>
<dbReference type="OrthoDB" id="5082683at2"/>
<dbReference type="EMBL" id="WBJX01000007">
    <property type="protein sequence ID" value="KAB1636241.1"/>
    <property type="molecule type" value="Genomic_DNA"/>
</dbReference>
<sequence length="184" mass="19996">MEIAALIISGLSFVIAIVGTALANKRSKEALAESRKAAATAIWSAVQQAVQRFIGFNPTTEPVGDRLADFRIATIALVDELDDWEGLDTWLESERALGTVLARQVMKSAQPGDSSDERLAALAPYQLWAQVLGQNLRRFRKVGFVPAAASQLQAAAEEQIKAISAKHGWERPPTEHPGVRPIEL</sequence>
<gene>
    <name evidence="2" type="ORF">F8O03_17110</name>
</gene>
<feature type="compositionally biased region" description="Basic and acidic residues" evidence="1">
    <location>
        <begin position="167"/>
        <end position="184"/>
    </location>
</feature>
<proteinExistence type="predicted"/>
<dbReference type="Proteomes" id="UP000490386">
    <property type="component" value="Unassembled WGS sequence"/>
</dbReference>
<comment type="caution">
    <text evidence="2">The sequence shown here is derived from an EMBL/GenBank/DDBJ whole genome shotgun (WGS) entry which is preliminary data.</text>
</comment>
<evidence type="ECO:0000313" key="2">
    <source>
        <dbReference type="EMBL" id="KAB1636241.1"/>
    </source>
</evidence>
<organism evidence="2 3">
    <name type="scientific">Pseudoclavibacter terrae</name>
    <dbReference type="NCBI Taxonomy" id="1530195"/>
    <lineage>
        <taxon>Bacteria</taxon>
        <taxon>Bacillati</taxon>
        <taxon>Actinomycetota</taxon>
        <taxon>Actinomycetes</taxon>
        <taxon>Micrococcales</taxon>
        <taxon>Microbacteriaceae</taxon>
        <taxon>Pseudoclavibacter</taxon>
    </lineage>
</organism>
<dbReference type="AlphaFoldDB" id="A0A7J5B028"/>
<keyword evidence="3" id="KW-1185">Reference proteome</keyword>
<evidence type="ECO:0000256" key="1">
    <source>
        <dbReference type="SAM" id="MobiDB-lite"/>
    </source>
</evidence>
<name>A0A7J5B028_9MICO</name>
<evidence type="ECO:0000313" key="3">
    <source>
        <dbReference type="Proteomes" id="UP000490386"/>
    </source>
</evidence>
<feature type="region of interest" description="Disordered" evidence="1">
    <location>
        <begin position="165"/>
        <end position="184"/>
    </location>
</feature>
<accession>A0A7J5B028</accession>
<dbReference type="RefSeq" id="WP_151424952.1">
    <property type="nucleotide sequence ID" value="NZ_WBJX01000007.1"/>
</dbReference>